<sequence>MERNPPAPRSRRSRARRGRKGSGVTAEAAAHAPDLEQLIQERREAIQSSAAISASPAASESETEISQPPSDRPFTADRPSELGFQECLSVTPATADKLF</sequence>
<gene>
    <name evidence="2" type="ORF">NDU88_010771</name>
</gene>
<feature type="region of interest" description="Disordered" evidence="1">
    <location>
        <begin position="46"/>
        <end position="87"/>
    </location>
</feature>
<reference evidence="2" key="1">
    <citation type="journal article" date="2022" name="bioRxiv">
        <title>Sequencing and chromosome-scale assembly of the giantPleurodeles waltlgenome.</title>
        <authorList>
            <person name="Brown T."/>
            <person name="Elewa A."/>
            <person name="Iarovenko S."/>
            <person name="Subramanian E."/>
            <person name="Araus A.J."/>
            <person name="Petzold A."/>
            <person name="Susuki M."/>
            <person name="Suzuki K.-i.T."/>
            <person name="Hayashi T."/>
            <person name="Toyoda A."/>
            <person name="Oliveira C."/>
            <person name="Osipova E."/>
            <person name="Leigh N.D."/>
            <person name="Simon A."/>
            <person name="Yun M.H."/>
        </authorList>
    </citation>
    <scope>NUCLEOTIDE SEQUENCE</scope>
    <source>
        <strain evidence="2">20211129_DDA</strain>
        <tissue evidence="2">Liver</tissue>
    </source>
</reference>
<dbReference type="EMBL" id="JANPWB010000009">
    <property type="protein sequence ID" value="KAJ1158077.1"/>
    <property type="molecule type" value="Genomic_DNA"/>
</dbReference>
<dbReference type="AlphaFoldDB" id="A0AAV7S264"/>
<feature type="compositionally biased region" description="Low complexity" evidence="1">
    <location>
        <begin position="46"/>
        <end position="66"/>
    </location>
</feature>
<dbReference type="Proteomes" id="UP001066276">
    <property type="component" value="Chromosome 5"/>
</dbReference>
<feature type="region of interest" description="Disordered" evidence="1">
    <location>
        <begin position="1"/>
        <end position="34"/>
    </location>
</feature>
<accession>A0AAV7S264</accession>
<evidence type="ECO:0000313" key="3">
    <source>
        <dbReference type="Proteomes" id="UP001066276"/>
    </source>
</evidence>
<comment type="caution">
    <text evidence="2">The sequence shown here is derived from an EMBL/GenBank/DDBJ whole genome shotgun (WGS) entry which is preliminary data.</text>
</comment>
<organism evidence="2 3">
    <name type="scientific">Pleurodeles waltl</name>
    <name type="common">Iberian ribbed newt</name>
    <dbReference type="NCBI Taxonomy" id="8319"/>
    <lineage>
        <taxon>Eukaryota</taxon>
        <taxon>Metazoa</taxon>
        <taxon>Chordata</taxon>
        <taxon>Craniata</taxon>
        <taxon>Vertebrata</taxon>
        <taxon>Euteleostomi</taxon>
        <taxon>Amphibia</taxon>
        <taxon>Batrachia</taxon>
        <taxon>Caudata</taxon>
        <taxon>Salamandroidea</taxon>
        <taxon>Salamandridae</taxon>
        <taxon>Pleurodelinae</taxon>
        <taxon>Pleurodeles</taxon>
    </lineage>
</organism>
<name>A0AAV7S264_PLEWA</name>
<evidence type="ECO:0000256" key="1">
    <source>
        <dbReference type="SAM" id="MobiDB-lite"/>
    </source>
</evidence>
<keyword evidence="3" id="KW-1185">Reference proteome</keyword>
<proteinExistence type="predicted"/>
<feature type="compositionally biased region" description="Basic residues" evidence="1">
    <location>
        <begin position="9"/>
        <end position="20"/>
    </location>
</feature>
<evidence type="ECO:0000313" key="2">
    <source>
        <dbReference type="EMBL" id="KAJ1158077.1"/>
    </source>
</evidence>
<protein>
    <submittedName>
        <fullName evidence="2">Uncharacterized protein</fullName>
    </submittedName>
</protein>